<evidence type="ECO:0000313" key="7">
    <source>
        <dbReference type="Proteomes" id="UP001465755"/>
    </source>
</evidence>
<feature type="compositionally biased region" description="Pro residues" evidence="2">
    <location>
        <begin position="706"/>
        <end position="740"/>
    </location>
</feature>
<dbReference type="InterPro" id="IPR050517">
    <property type="entry name" value="DDR_Repair_Kinase"/>
</dbReference>
<dbReference type="InterPro" id="IPR011009">
    <property type="entry name" value="Kinase-like_dom_sf"/>
</dbReference>
<feature type="region of interest" description="Disordered" evidence="2">
    <location>
        <begin position="617"/>
        <end position="807"/>
    </location>
</feature>
<reference evidence="6 7" key="1">
    <citation type="journal article" date="2024" name="Nat. Commun.">
        <title>Phylogenomics reveals the evolutionary origins of lichenization in chlorophyte algae.</title>
        <authorList>
            <person name="Puginier C."/>
            <person name="Libourel C."/>
            <person name="Otte J."/>
            <person name="Skaloud P."/>
            <person name="Haon M."/>
            <person name="Grisel S."/>
            <person name="Petersen M."/>
            <person name="Berrin J.G."/>
            <person name="Delaux P.M."/>
            <person name="Dal Grande F."/>
            <person name="Keller J."/>
        </authorList>
    </citation>
    <scope>NUCLEOTIDE SEQUENCE [LARGE SCALE GENOMIC DNA]</scope>
    <source>
        <strain evidence="6 7">SAG 2036</strain>
    </source>
</reference>
<dbReference type="InterPro" id="IPR014009">
    <property type="entry name" value="PIK_FAT"/>
</dbReference>
<dbReference type="SMART" id="SM00146">
    <property type="entry name" value="PI3Kc"/>
    <property type="match status" value="1"/>
</dbReference>
<feature type="domain" description="PI3K/PI4K catalytic" evidence="3">
    <location>
        <begin position="1713"/>
        <end position="2043"/>
    </location>
</feature>
<dbReference type="GO" id="GO:0006281">
    <property type="term" value="P:DNA repair"/>
    <property type="evidence" value="ECO:0007669"/>
    <property type="project" value="TreeGrafter"/>
</dbReference>
<dbReference type="Pfam" id="PF02260">
    <property type="entry name" value="FATC"/>
    <property type="match status" value="1"/>
</dbReference>
<keyword evidence="7" id="KW-1185">Reference proteome</keyword>
<dbReference type="GO" id="GO:0000124">
    <property type="term" value="C:SAGA complex"/>
    <property type="evidence" value="ECO:0007669"/>
    <property type="project" value="TreeGrafter"/>
</dbReference>
<feature type="compositionally biased region" description="Low complexity" evidence="2">
    <location>
        <begin position="1476"/>
        <end position="1494"/>
    </location>
</feature>
<dbReference type="EMBL" id="JALJOQ010000185">
    <property type="protein sequence ID" value="KAK9790939.1"/>
    <property type="molecule type" value="Genomic_DNA"/>
</dbReference>
<comment type="similarity">
    <text evidence="1">Belongs to the PI3/PI4-kinase family. TRA1 subfamily.</text>
</comment>
<feature type="region of interest" description="Disordered" evidence="2">
    <location>
        <begin position="1"/>
        <end position="86"/>
    </location>
</feature>
<dbReference type="GO" id="GO:0035267">
    <property type="term" value="C:NuA4 histone acetyltransferase complex"/>
    <property type="evidence" value="ECO:0007669"/>
    <property type="project" value="TreeGrafter"/>
</dbReference>
<dbReference type="InterPro" id="IPR000403">
    <property type="entry name" value="PI3/4_kinase_cat_dom"/>
</dbReference>
<dbReference type="PANTHER" id="PTHR11139">
    <property type="entry name" value="ATAXIA TELANGIECTASIA MUTATED ATM -RELATED"/>
    <property type="match status" value="1"/>
</dbReference>
<feature type="compositionally biased region" description="Low complexity" evidence="2">
    <location>
        <begin position="669"/>
        <end position="690"/>
    </location>
</feature>
<dbReference type="PROSITE" id="PS51190">
    <property type="entry name" value="FATC"/>
    <property type="match status" value="1"/>
</dbReference>
<dbReference type="PANTHER" id="PTHR11139:SF1">
    <property type="entry name" value="TRANSFORMATION_TRANSCRIPTION DOMAIN-ASSOCIATED PROTEIN"/>
    <property type="match status" value="1"/>
</dbReference>
<evidence type="ECO:0000259" key="4">
    <source>
        <dbReference type="PROSITE" id="PS51189"/>
    </source>
</evidence>
<dbReference type="PROSITE" id="PS50290">
    <property type="entry name" value="PI3_4_KINASE_3"/>
    <property type="match status" value="1"/>
</dbReference>
<dbReference type="Pfam" id="PF00454">
    <property type="entry name" value="PI3_PI4_kinase"/>
    <property type="match status" value="1"/>
</dbReference>
<evidence type="ECO:0000259" key="3">
    <source>
        <dbReference type="PROSITE" id="PS50290"/>
    </source>
</evidence>
<dbReference type="InterPro" id="IPR036940">
    <property type="entry name" value="PI3/4_kinase_cat_sf"/>
</dbReference>
<feature type="region of interest" description="Disordered" evidence="2">
    <location>
        <begin position="310"/>
        <end position="329"/>
    </location>
</feature>
<dbReference type="GO" id="GO:0006355">
    <property type="term" value="P:regulation of DNA-templated transcription"/>
    <property type="evidence" value="ECO:0007669"/>
    <property type="project" value="TreeGrafter"/>
</dbReference>
<dbReference type="Gene3D" id="1.10.1070.11">
    <property type="entry name" value="Phosphatidylinositol 3-/4-kinase, catalytic domain"/>
    <property type="match status" value="1"/>
</dbReference>
<feature type="non-terminal residue" evidence="6">
    <location>
        <position position="1"/>
    </location>
</feature>
<protein>
    <recommendedName>
        <fullName evidence="8">Non-specific serine/threonine protein kinase</fullName>
    </recommendedName>
</protein>
<accession>A0AAW1NRS6</accession>
<gene>
    <name evidence="6" type="ORF">WJX73_003628</name>
</gene>
<feature type="compositionally biased region" description="Low complexity" evidence="2">
    <location>
        <begin position="769"/>
        <end position="786"/>
    </location>
</feature>
<evidence type="ECO:0000313" key="6">
    <source>
        <dbReference type="EMBL" id="KAK9790939.1"/>
    </source>
</evidence>
<comment type="caution">
    <text evidence="6">The sequence shown here is derived from an EMBL/GenBank/DDBJ whole genome shotgun (WGS) entry which is preliminary data.</text>
</comment>
<name>A0AAW1NRS6_9CHLO</name>
<dbReference type="InterPro" id="IPR003152">
    <property type="entry name" value="FATC_dom"/>
</dbReference>
<feature type="domain" description="FAT" evidence="4">
    <location>
        <begin position="931"/>
        <end position="1464"/>
    </location>
</feature>
<dbReference type="SUPFAM" id="SSF56112">
    <property type="entry name" value="Protein kinase-like (PK-like)"/>
    <property type="match status" value="1"/>
</dbReference>
<dbReference type="Pfam" id="PF20206">
    <property type="entry name" value="Tra1_ring"/>
    <property type="match status" value="2"/>
</dbReference>
<feature type="compositionally biased region" description="Low complexity" evidence="2">
    <location>
        <begin position="49"/>
        <end position="74"/>
    </location>
</feature>
<sequence>GSEASGRSPGGKSTGMDILTEEESPVDKNIKLEGLGDDGRSPVGGDDIAPLPLNQASAPSASSAQPRIPGASGSSVGGGSTTGGPEEEFRASAVMQEMVLNFLTRMAFVLGEAHKEPDYQVLYKHTLGVLSDALALWPGVPVRVHYIDKLLSANQQQTVDPPPALLTGLQVMRRVLDAQLDVFLQSCAQQVLVLLEPCFASSQASVVDLLGGMLLRLHSLYPVARGEATMPAEAQRIVQKVHEVMLNHLTAAASMPALSTSPHLTAVCATLKVLHHLDKVAPDYVTRFTSQLVKLFQCIEREHTSHGTVLASRSLSGSSGSSSSGSSSDPKYGTPLWAMCSVMQLCSDRVLRHADHKKTFLQAAMWLISGNAARAVAVPGQGEAPRESTDVSVHLQLLRIVRRWVFPPAPQEPSTTPAVPGAPPATAMGGMLTEREAILFLERFAQLQRNTVPDLPCADVWEAELLEVIHTICSSTSLPQGAQFQREVFERVERATMLGLKARDPATRAKFMELYNQAVPATLYSRLEFIVMQQDWEALAGSFWLKQALDLLLAMLVDSEPLRLAFNSAHVPPLLSGTKQSSLLVRAPHPSLIPSSSITPGSNRAPLAMAHSSLGLAQVASGDPPGTPATQAQPQEGPGISPGVPTGAEMQQQPQAGAANSVPNVPAGQPISASLPQPSSAPPAQALPVQRGGHGMLPMGSEVRHPAPPPVPPMGPPQPAGTSGPGPPQSAPMPTGPVVPTPLQLTAPQPAAGPQPMDQQAAEMPPPRSGSAAPAAPQAPVQMQAPTGLTPPQTPFDGNGGSSSMAAEVPEPIVRPPFIAVPQEVEDLMSKHLDFLTMQGGLKVEALMKGLGEVSGADAGMAYLLWVLVFPIVWATLSENKEQQVQLAKPIIALLSRQSNPKQAAARPNVVQALLEGISLCQPQPKLPSELIKYLGKTFGAWHIAIPLLESHVFLFPEETRCFDAVVELYQDLGEEDVLAGLWKRKGAAEESRAALAAIQHGYLPRAQAVLTAAVAKADKNGFPQGRVPKKGEQVMWQQQWLRCCNELAQWDSVTEVGNATDNCALLIESLWRQSDYANLRTNVLPKALVEDTPSTIMARAYVNLQENAIPDAELKMTHATSVALQQWWALPEVGLGPQAELLASFQRLVELQESTRIIMDLSTPRAADYHHSDLRDILETWRLRTPNEWERLDMWAGVLLWRNSIYNSIITAFKNLAEINPMLHQLGYRDKAWSVNKLGSVARKQGNPAMCKDIIANMYGYNAMEVQEAFNKIREQARAFLAQPGQLTEGLNLVNQQDLGYFQPLHQAELFRLKGVFLQELEDYEEAHNSFSTAIMLCTALPDGWLSWGSLCDKRARGPGGAAWLDHTVTAYLQAVRHGSEAGRGMLPRLLTLLSFENEGGVVGQAIERGVREAPLWVWLAWLPQLLMSLQRPEESVAKQILILIASQRPQALYYGLRTYLLGLRDTASKAVQASAGPSAAAQGGTATTPGGSEAPKTEGEGSKGTPGEGAATSSRGAGGERAMEKPPELIAFETGREVMEQLRNKHANVSQLLEYLCTDIGARFVPKPEERLLSVVHALLHRCYKLPYSDAADVPESLRNELSGVCRLCFSAESTAKHGRTVASFREPFERDLNPLTPGFPATLGELAARLKTWRARLHSTLEETMPACLHLEAESRNLQDHSLSEVEMPGQHLRGVEVTPEATVFVERIGADIAIVRRHGTSARRLAFHGSDGHTKYFLVQTGQQWSSAAVGAGEERLMQVLRQLNRLLDRHPESRRRNLAWNTPSIIPIWPQVRLVEEDCSYCSYGEAYEVNCARYGREVDAAIVAFKRRCCTPQGQLMLDPDNSIRLNAYTEIVDKFVIESIFSQFMYKTLPTCNHLFVFKKQFCMQMALSGVLSHMLLIGGRAPNKVLFSRATGRAWQTDLFPVYDQTGLLERNEPVPFRLTRNLQSFFTPFGVDGVFVTIMACAAQAAVKKHTNIQDVLALFFRDDIIAWSARRSGRHASAGAGIKQAQLRQLVQLNVERTFERLKEVAPNEQAGPGDNVQAGAQELVDRAMNPINLCRLDPTWMPWY</sequence>
<feature type="compositionally biased region" description="Low complexity" evidence="2">
    <location>
        <begin position="312"/>
        <end position="328"/>
    </location>
</feature>
<dbReference type="PROSITE" id="PS51189">
    <property type="entry name" value="FAT"/>
    <property type="match status" value="1"/>
</dbReference>
<dbReference type="GO" id="GO:0005634">
    <property type="term" value="C:nucleus"/>
    <property type="evidence" value="ECO:0007669"/>
    <property type="project" value="TreeGrafter"/>
</dbReference>
<evidence type="ECO:0000256" key="2">
    <source>
        <dbReference type="SAM" id="MobiDB-lite"/>
    </source>
</evidence>
<evidence type="ECO:0000256" key="1">
    <source>
        <dbReference type="ARBA" id="ARBA00007234"/>
    </source>
</evidence>
<feature type="region of interest" description="Disordered" evidence="2">
    <location>
        <begin position="1476"/>
        <end position="1528"/>
    </location>
</feature>
<dbReference type="InterPro" id="IPR003151">
    <property type="entry name" value="PIK-rel_kinase_FAT"/>
</dbReference>
<organism evidence="6 7">
    <name type="scientific">Symbiochloris irregularis</name>
    <dbReference type="NCBI Taxonomy" id="706552"/>
    <lineage>
        <taxon>Eukaryota</taxon>
        <taxon>Viridiplantae</taxon>
        <taxon>Chlorophyta</taxon>
        <taxon>core chlorophytes</taxon>
        <taxon>Trebouxiophyceae</taxon>
        <taxon>Trebouxiales</taxon>
        <taxon>Trebouxiaceae</taxon>
        <taxon>Symbiochloris</taxon>
    </lineage>
</organism>
<dbReference type="Pfam" id="PF02259">
    <property type="entry name" value="FAT"/>
    <property type="match status" value="1"/>
</dbReference>
<dbReference type="Proteomes" id="UP001465755">
    <property type="component" value="Unassembled WGS sequence"/>
</dbReference>
<evidence type="ECO:0008006" key="8">
    <source>
        <dbReference type="Google" id="ProtNLM"/>
    </source>
</evidence>
<dbReference type="InterPro" id="IPR046805">
    <property type="entry name" value="Tra1_ring"/>
</dbReference>
<proteinExistence type="inferred from homology"/>
<feature type="domain" description="FATC" evidence="5">
    <location>
        <begin position="2043"/>
        <end position="2075"/>
    </location>
</feature>
<dbReference type="CDD" id="cd05163">
    <property type="entry name" value="PIKK_TRRAP"/>
    <property type="match status" value="1"/>
</dbReference>
<evidence type="ECO:0000259" key="5">
    <source>
        <dbReference type="PROSITE" id="PS51190"/>
    </source>
</evidence>
<dbReference type="SMART" id="SM01343">
    <property type="entry name" value="FATC"/>
    <property type="match status" value="1"/>
</dbReference>